<keyword evidence="3" id="KW-0245">EGF-like domain</keyword>
<evidence type="ECO:0000256" key="1">
    <source>
        <dbReference type="ARBA" id="ARBA00022729"/>
    </source>
</evidence>
<keyword evidence="5" id="KW-0812">Transmembrane</keyword>
<keyword evidence="1" id="KW-0732">Signal</keyword>
<dbReference type="InterPro" id="IPR011009">
    <property type="entry name" value="Kinase-like_dom_sf"/>
</dbReference>
<dbReference type="InterPro" id="IPR021820">
    <property type="entry name" value="S-locus_recpt_kinase_C"/>
</dbReference>
<comment type="caution">
    <text evidence="7">The sequence shown here is derived from an EMBL/GenBank/DDBJ whole genome shotgun (WGS) entry which is preliminary data.</text>
</comment>
<dbReference type="InterPro" id="IPR000858">
    <property type="entry name" value="S_locus_glycoprot_dom"/>
</dbReference>
<evidence type="ECO:0000256" key="4">
    <source>
        <dbReference type="SAM" id="MobiDB-lite"/>
    </source>
</evidence>
<keyword evidence="8" id="KW-1185">Reference proteome</keyword>
<feature type="region of interest" description="Disordered" evidence="4">
    <location>
        <begin position="293"/>
        <end position="313"/>
    </location>
</feature>
<dbReference type="InterPro" id="IPR000742">
    <property type="entry name" value="EGF"/>
</dbReference>
<feature type="transmembrane region" description="Helical" evidence="5">
    <location>
        <begin position="170"/>
        <end position="195"/>
    </location>
</feature>
<evidence type="ECO:0000259" key="6">
    <source>
        <dbReference type="PROSITE" id="PS50026"/>
    </source>
</evidence>
<dbReference type="PROSITE" id="PS50026">
    <property type="entry name" value="EGF_3"/>
    <property type="match status" value="1"/>
</dbReference>
<protein>
    <recommendedName>
        <fullName evidence="6">EGF-like domain-containing protein</fullName>
    </recommendedName>
</protein>
<comment type="caution">
    <text evidence="3">Lacks conserved residue(s) required for the propagation of feature annotation.</text>
</comment>
<evidence type="ECO:0000256" key="2">
    <source>
        <dbReference type="ARBA" id="ARBA00023157"/>
    </source>
</evidence>
<gene>
    <name evidence="7" type="ORF">ILEXP_LOCUS51332</name>
</gene>
<dbReference type="Pfam" id="PF11883">
    <property type="entry name" value="DUF3403"/>
    <property type="match status" value="1"/>
</dbReference>
<dbReference type="SUPFAM" id="SSF56112">
    <property type="entry name" value="Protein kinase-like (PK-like)"/>
    <property type="match status" value="1"/>
</dbReference>
<dbReference type="Proteomes" id="UP001642360">
    <property type="component" value="Unassembled WGS sequence"/>
</dbReference>
<keyword evidence="2" id="KW-1015">Disulfide bond</keyword>
<dbReference type="AlphaFoldDB" id="A0ABC8UK57"/>
<evidence type="ECO:0000313" key="8">
    <source>
        <dbReference type="Proteomes" id="UP001642360"/>
    </source>
</evidence>
<evidence type="ECO:0000256" key="5">
    <source>
        <dbReference type="SAM" id="Phobius"/>
    </source>
</evidence>
<dbReference type="PANTHER" id="PTHR32444">
    <property type="entry name" value="BULB-TYPE LECTIN DOMAIN-CONTAINING PROTEIN"/>
    <property type="match status" value="1"/>
</dbReference>
<name>A0ABC8UK57_9AQUA</name>
<keyword evidence="5" id="KW-0472">Membrane</keyword>
<keyword evidence="5" id="KW-1133">Transmembrane helix</keyword>
<proteinExistence type="predicted"/>
<dbReference type="Gene3D" id="3.30.200.20">
    <property type="entry name" value="Phosphorylase Kinase, domain 1"/>
    <property type="match status" value="1"/>
</dbReference>
<sequence>MSVSPTAVFIPKIISNPQELYYEFSISNESTPTIAVLSYSSGLQRLVWDSSYLKWHVMSSVPRDECDKYGYCGYNAICTVSDSQICSCLTGYMPNISRDWDMLMWSGGCIRKNPLNCLPGEGFIELEGVKMPDLLKFWVNPNMKLTQYVSPKLYIRVVASDLVSKKKKKMAVVVVVLMISAPIAVVLVIVSCVIWKKISARGTLPPVQDTQVGDQENLDLPIFDSVIIAEATNNFSHTNKIGEGGFGPVYKQLPKDRPTMSCVVRMLDSESAILPQPMQPGFYTERSHVEAESSVSGRTWSMNEVTNSQLEGR</sequence>
<evidence type="ECO:0000256" key="3">
    <source>
        <dbReference type="PROSITE-ProRule" id="PRU00076"/>
    </source>
</evidence>
<dbReference type="Pfam" id="PF00954">
    <property type="entry name" value="S_locus_glycop"/>
    <property type="match status" value="1"/>
</dbReference>
<accession>A0ABC8UK57</accession>
<dbReference type="EMBL" id="CAUOFW020007980">
    <property type="protein sequence ID" value="CAK9181279.1"/>
    <property type="molecule type" value="Genomic_DNA"/>
</dbReference>
<evidence type="ECO:0000313" key="7">
    <source>
        <dbReference type="EMBL" id="CAK9181279.1"/>
    </source>
</evidence>
<organism evidence="7 8">
    <name type="scientific">Ilex paraguariensis</name>
    <name type="common">yerba mate</name>
    <dbReference type="NCBI Taxonomy" id="185542"/>
    <lineage>
        <taxon>Eukaryota</taxon>
        <taxon>Viridiplantae</taxon>
        <taxon>Streptophyta</taxon>
        <taxon>Embryophyta</taxon>
        <taxon>Tracheophyta</taxon>
        <taxon>Spermatophyta</taxon>
        <taxon>Magnoliopsida</taxon>
        <taxon>eudicotyledons</taxon>
        <taxon>Gunneridae</taxon>
        <taxon>Pentapetalae</taxon>
        <taxon>asterids</taxon>
        <taxon>campanulids</taxon>
        <taxon>Aquifoliales</taxon>
        <taxon>Aquifoliaceae</taxon>
        <taxon>Ilex</taxon>
    </lineage>
</organism>
<dbReference type="PANTHER" id="PTHR32444:SF247">
    <property type="entry name" value="OS01G0958200 PROTEIN"/>
    <property type="match status" value="1"/>
</dbReference>
<feature type="domain" description="EGF-like" evidence="6">
    <location>
        <begin position="62"/>
        <end position="98"/>
    </location>
</feature>
<reference evidence="7 8" key="1">
    <citation type="submission" date="2024-02" db="EMBL/GenBank/DDBJ databases">
        <authorList>
            <person name="Vignale AGUSTIN F."/>
            <person name="Sosa J E."/>
            <person name="Modenutti C."/>
        </authorList>
    </citation>
    <scope>NUCLEOTIDE SEQUENCE [LARGE SCALE GENOMIC DNA]</scope>
</reference>